<reference evidence="2" key="1">
    <citation type="journal article" date="2019" name="Int. J. Syst. Evol. Microbiol.">
        <title>The Global Catalogue of Microorganisms (GCM) 10K type strain sequencing project: providing services to taxonomists for standard genome sequencing and annotation.</title>
        <authorList>
            <consortium name="The Broad Institute Genomics Platform"/>
            <consortium name="The Broad Institute Genome Sequencing Center for Infectious Disease"/>
            <person name="Wu L."/>
            <person name="Ma J."/>
        </authorList>
    </citation>
    <scope>NUCLEOTIDE SEQUENCE [LARGE SCALE GENOMIC DNA]</scope>
    <source>
        <strain evidence="2">CGMCC 1.12778</strain>
    </source>
</reference>
<evidence type="ECO:0000313" key="2">
    <source>
        <dbReference type="Proteomes" id="UP000643279"/>
    </source>
</evidence>
<evidence type="ECO:0000313" key="1">
    <source>
        <dbReference type="EMBL" id="GGI01135.1"/>
    </source>
</evidence>
<comment type="caution">
    <text evidence="1">The sequence shown here is derived from an EMBL/GenBank/DDBJ whole genome shotgun (WGS) entry which is preliminary data.</text>
</comment>
<accession>A0ABQ2AXD3</accession>
<keyword evidence="2" id="KW-1185">Reference proteome</keyword>
<name>A0ABQ2AXD3_9MICC</name>
<proteinExistence type="predicted"/>
<gene>
    <name evidence="1" type="ORF">GCM10007170_39880</name>
</gene>
<protein>
    <submittedName>
        <fullName evidence="1">Uncharacterized protein</fullName>
    </submittedName>
</protein>
<dbReference type="RefSeq" id="WP_188573269.1">
    <property type="nucleotide sequence ID" value="NZ_BMFW01000032.1"/>
</dbReference>
<sequence length="92" mass="9909">MACTSAEHPAGFVAAKIIRALLTHPADVPVILQFGQRLAQRAGGLRHIFAAARAGELSFRTFVVHNFMDAADVAPAWELLEKGVVSEDPTTR</sequence>
<dbReference type="EMBL" id="BMFW01000032">
    <property type="protein sequence ID" value="GGI01135.1"/>
    <property type="molecule type" value="Genomic_DNA"/>
</dbReference>
<organism evidence="1 2">
    <name type="scientific">Arthrobacter liuii</name>
    <dbReference type="NCBI Taxonomy" id="1476996"/>
    <lineage>
        <taxon>Bacteria</taxon>
        <taxon>Bacillati</taxon>
        <taxon>Actinomycetota</taxon>
        <taxon>Actinomycetes</taxon>
        <taxon>Micrococcales</taxon>
        <taxon>Micrococcaceae</taxon>
        <taxon>Arthrobacter</taxon>
    </lineage>
</organism>
<dbReference type="Proteomes" id="UP000643279">
    <property type="component" value="Unassembled WGS sequence"/>
</dbReference>